<dbReference type="OrthoDB" id="185373at2759"/>
<keyword evidence="2" id="KW-0677">Repeat</keyword>
<dbReference type="Proteomes" id="UP000789572">
    <property type="component" value="Unassembled WGS sequence"/>
</dbReference>
<dbReference type="PANTHER" id="PTHR47447:SF24">
    <property type="entry name" value="PENTATRICOPEPTIDE REPEAT-CONTAINING PROTEIN"/>
    <property type="match status" value="1"/>
</dbReference>
<evidence type="ECO:0000313" key="7">
    <source>
        <dbReference type="Proteomes" id="UP000789572"/>
    </source>
</evidence>
<name>A0A9N9CJQ0_9GLOM</name>
<dbReference type="Gene3D" id="1.25.40.10">
    <property type="entry name" value="Tetratricopeptide repeat domain"/>
    <property type="match status" value="2"/>
</dbReference>
<comment type="subunit">
    <text evidence="4">Binds to mitochondrial small subunit 15S rRNA.</text>
</comment>
<evidence type="ECO:0000256" key="3">
    <source>
        <dbReference type="ARBA" id="ARBA00044493"/>
    </source>
</evidence>
<evidence type="ECO:0000313" key="6">
    <source>
        <dbReference type="EMBL" id="CAG8602408.1"/>
    </source>
</evidence>
<comment type="caution">
    <text evidence="6">The sequence shown here is derived from an EMBL/GenBank/DDBJ whole genome shotgun (WGS) entry which is preliminary data.</text>
</comment>
<organism evidence="6 7">
    <name type="scientific">Paraglomus occultum</name>
    <dbReference type="NCBI Taxonomy" id="144539"/>
    <lineage>
        <taxon>Eukaryota</taxon>
        <taxon>Fungi</taxon>
        <taxon>Fungi incertae sedis</taxon>
        <taxon>Mucoromycota</taxon>
        <taxon>Glomeromycotina</taxon>
        <taxon>Glomeromycetes</taxon>
        <taxon>Paraglomerales</taxon>
        <taxon>Paraglomeraceae</taxon>
        <taxon>Paraglomus</taxon>
    </lineage>
</organism>
<evidence type="ECO:0000256" key="2">
    <source>
        <dbReference type="ARBA" id="ARBA00022737"/>
    </source>
</evidence>
<dbReference type="EMBL" id="CAJVPJ010001748">
    <property type="protein sequence ID" value="CAG8602408.1"/>
    <property type="molecule type" value="Genomic_DNA"/>
</dbReference>
<comment type="similarity">
    <text evidence="1">Belongs to the CCM1 family.</text>
</comment>
<proteinExistence type="inferred from homology"/>
<feature type="repeat" description="PPR" evidence="5">
    <location>
        <begin position="384"/>
        <end position="418"/>
    </location>
</feature>
<dbReference type="PANTHER" id="PTHR47447">
    <property type="entry name" value="OS03G0856100 PROTEIN"/>
    <property type="match status" value="1"/>
</dbReference>
<comment type="function">
    <text evidence="3">Regulates mitochondrial small subunit maturation by controlling 15S rRNA 5'-end processing. Localizes to the 5' precursor of the 15S rRNA in a position that is subsequently occupied by mS47 in the mature yeast mtSSU. Uses structure and sequence-specific RNA recognition, binding to a single-stranded region of the precursor and specifically recognizing bases -6 to -1. The exchange of Ccm1 for mS47 is coupled to the irreversible removal of precursor rRNA that is accompanied by conformational changes of the mitoribosomal proteins uS5m and mS26. These conformational changes signal completion of 5'-end rRNA processing through protection of the mature 5'-end of the 15S rRNA and stabilization of mS47. The removal of the 5' precursor together with the dissociation of Ccm1 may be catalyzed by the 5'-3' exoribonuclease Pet127. Involved in the specific removal of group I introns in mitochondrial encoded transcripts.</text>
</comment>
<feature type="repeat" description="PPR" evidence="5">
    <location>
        <begin position="281"/>
        <end position="315"/>
    </location>
</feature>
<evidence type="ECO:0000256" key="1">
    <source>
        <dbReference type="ARBA" id="ARBA00006192"/>
    </source>
</evidence>
<evidence type="ECO:0000256" key="4">
    <source>
        <dbReference type="ARBA" id="ARBA00044511"/>
    </source>
</evidence>
<dbReference type="AlphaFoldDB" id="A0A9N9CJQ0"/>
<dbReference type="Pfam" id="PF13812">
    <property type="entry name" value="PPR_3"/>
    <property type="match status" value="2"/>
</dbReference>
<reference evidence="6" key="1">
    <citation type="submission" date="2021-06" db="EMBL/GenBank/DDBJ databases">
        <authorList>
            <person name="Kallberg Y."/>
            <person name="Tangrot J."/>
            <person name="Rosling A."/>
        </authorList>
    </citation>
    <scope>NUCLEOTIDE SEQUENCE</scope>
    <source>
        <strain evidence="6">IA702</strain>
    </source>
</reference>
<keyword evidence="7" id="KW-1185">Reference proteome</keyword>
<dbReference type="NCBIfam" id="TIGR00756">
    <property type="entry name" value="PPR"/>
    <property type="match status" value="2"/>
</dbReference>
<sequence>MLRWSFYALRSCKRSMLKTEFLSKIIITPHRLQCRYHRTFGRPSARPVGNFSQMPTSNMEVSFVVEPTSEMASSENILKAFRTWCEDVGVADKYSDMNEDELTTFAYRLDEFTDALREPLYQRAWSIYKTIRKDPRNLSRIPRAYFVVLRNRLKYSLNSKSTAYNLVTLFDDMREANIRFTSRDYNWYMKAWLDLNYPRNAILVFDNLRPPSFDIVAYNHLIEAYLQLEDLNSAEIVLKKMGDNANEFTYTLLINGCHKVKDIERARCIYQLMVTKEIDMDAKGYDSIIQSFASVNDVHTAAKVYLDMVAKGKTPTIATMSILFRHLPLATRVFKAELESLNEPGNSRSDPRIYFSILYQLAKFFQAEVAENMFESMLHSDLDKRTLYMTMIQAFSHSKDITKALVWLDKMYFSGFRPDVRVYNEILSAAVDLFNVRVIAEILRRLQIERIKPDSYTYNMLLALNVRMKNYNAAAIIYKTLELMPDLNVDIFTFASLFTAIDNRARRLVEYDRRTRVLARQAKLYENESILYQLICSHLPQMDILISEATSSLEPVIFDRLVPRHLISSLLHSSGIQPTLPACNVILRSFIRQQDFSAALVIYDMMTKYYHMRPSLKTSEVIILGVHRISRTGGFSSGLRKLRELLEAAVGDEEVEMEDGMITKIHRVDGLRRILLECCLQQGNSMLSEDQSSEFDEVKIMAEQKWQEAQIEMGADKLLKDVSFEDNSLPPEEKSVITVDDMMDVVNQLEREESGFIEMDVYEEEERLADENSAEKSPKIDGEYAGDKLFDVRYLTGTRGNFTETSQGM</sequence>
<protein>
    <submittedName>
        <fullName evidence="6">5420_t:CDS:1</fullName>
    </submittedName>
</protein>
<accession>A0A9N9CJQ0</accession>
<evidence type="ECO:0000256" key="5">
    <source>
        <dbReference type="PROSITE-ProRule" id="PRU00708"/>
    </source>
</evidence>
<dbReference type="PROSITE" id="PS51375">
    <property type="entry name" value="PPR"/>
    <property type="match status" value="3"/>
</dbReference>
<dbReference type="Pfam" id="PF13041">
    <property type="entry name" value="PPR_2"/>
    <property type="match status" value="1"/>
</dbReference>
<dbReference type="InterPro" id="IPR002885">
    <property type="entry name" value="PPR_rpt"/>
</dbReference>
<gene>
    <name evidence="6" type="ORF">POCULU_LOCUS7534</name>
</gene>
<feature type="repeat" description="PPR" evidence="5">
    <location>
        <begin position="246"/>
        <end position="280"/>
    </location>
</feature>
<dbReference type="InterPro" id="IPR011990">
    <property type="entry name" value="TPR-like_helical_dom_sf"/>
</dbReference>